<feature type="coiled-coil region" evidence="1">
    <location>
        <begin position="198"/>
        <end position="262"/>
    </location>
</feature>
<gene>
    <name evidence="4" type="ORF">D9757_004799</name>
</gene>
<keyword evidence="1" id="KW-0175">Coiled coil</keyword>
<keyword evidence="3" id="KW-0472">Membrane</keyword>
<evidence type="ECO:0000313" key="4">
    <source>
        <dbReference type="EMBL" id="KAF5388720.1"/>
    </source>
</evidence>
<feature type="region of interest" description="Disordered" evidence="2">
    <location>
        <begin position="130"/>
        <end position="198"/>
    </location>
</feature>
<organism evidence="4 5">
    <name type="scientific">Collybiopsis confluens</name>
    <dbReference type="NCBI Taxonomy" id="2823264"/>
    <lineage>
        <taxon>Eukaryota</taxon>
        <taxon>Fungi</taxon>
        <taxon>Dikarya</taxon>
        <taxon>Basidiomycota</taxon>
        <taxon>Agaricomycotina</taxon>
        <taxon>Agaricomycetes</taxon>
        <taxon>Agaricomycetidae</taxon>
        <taxon>Agaricales</taxon>
        <taxon>Marasmiineae</taxon>
        <taxon>Omphalotaceae</taxon>
        <taxon>Collybiopsis</taxon>
    </lineage>
</organism>
<comment type="caution">
    <text evidence="4">The sequence shown here is derived from an EMBL/GenBank/DDBJ whole genome shotgun (WGS) entry which is preliminary data.</text>
</comment>
<proteinExistence type="predicted"/>
<feature type="transmembrane region" description="Helical" evidence="3">
    <location>
        <begin position="38"/>
        <end position="54"/>
    </location>
</feature>
<dbReference type="OrthoDB" id="2960209at2759"/>
<dbReference type="AlphaFoldDB" id="A0A8H5HSJ8"/>
<reference evidence="4 5" key="1">
    <citation type="journal article" date="2020" name="ISME J.">
        <title>Uncovering the hidden diversity of litter-decomposition mechanisms in mushroom-forming fungi.</title>
        <authorList>
            <person name="Floudas D."/>
            <person name="Bentzer J."/>
            <person name="Ahren D."/>
            <person name="Johansson T."/>
            <person name="Persson P."/>
            <person name="Tunlid A."/>
        </authorList>
    </citation>
    <scope>NUCLEOTIDE SEQUENCE [LARGE SCALE GENOMIC DNA]</scope>
    <source>
        <strain evidence="4 5">CBS 406.79</strain>
    </source>
</reference>
<evidence type="ECO:0000256" key="2">
    <source>
        <dbReference type="SAM" id="MobiDB-lite"/>
    </source>
</evidence>
<keyword evidence="5" id="KW-1185">Reference proteome</keyword>
<feature type="region of interest" description="Disordered" evidence="2">
    <location>
        <begin position="90"/>
        <end position="110"/>
    </location>
</feature>
<keyword evidence="3" id="KW-1133">Transmembrane helix</keyword>
<feature type="compositionally biased region" description="Polar residues" evidence="2">
    <location>
        <begin position="142"/>
        <end position="195"/>
    </location>
</feature>
<keyword evidence="3" id="KW-0812">Transmembrane</keyword>
<sequence>MHPNSSRFWYKFSSSSGPPGPDYDSWRRFHFHRRPSRILWFAIGAASATVFIMHRESKRNEKAMYWHNSCRTPVYPQASNVEMSQVLAEGLPTVPSGGSDTPNTPSPYPYSHPHHHAHWSWGFAKERSFQYPPPALPPPGSAVTTSNSANVQAKSASAPPTVSTGSLSLPNNASATSQSPVQNQTIPWSSGSKFDQQNKDWEQERLRLLNNAQNAMNELSESALDSLASTVEVLKTKITEHRLRREQQQKQLEKELEEQKKNPVRYV</sequence>
<evidence type="ECO:0000256" key="3">
    <source>
        <dbReference type="SAM" id="Phobius"/>
    </source>
</evidence>
<name>A0A8H5HSJ8_9AGAR</name>
<dbReference type="Proteomes" id="UP000518752">
    <property type="component" value="Unassembled WGS sequence"/>
</dbReference>
<evidence type="ECO:0000256" key="1">
    <source>
        <dbReference type="SAM" id="Coils"/>
    </source>
</evidence>
<evidence type="ECO:0000313" key="5">
    <source>
        <dbReference type="Proteomes" id="UP000518752"/>
    </source>
</evidence>
<protein>
    <submittedName>
        <fullName evidence="4">Uncharacterized protein</fullName>
    </submittedName>
</protein>
<feature type="compositionally biased region" description="Pro residues" evidence="2">
    <location>
        <begin position="131"/>
        <end position="140"/>
    </location>
</feature>
<accession>A0A8H5HSJ8</accession>
<dbReference type="EMBL" id="JAACJN010000028">
    <property type="protein sequence ID" value="KAF5388720.1"/>
    <property type="molecule type" value="Genomic_DNA"/>
</dbReference>